<sequence>MRRRDLYTFSGVPLKALNPAALPEEAAEITATREHESSVLEDRDPKYDDMLKQMVGRIRSRPGGKAVMGEAIVRERYTRSLPKLRSSRAEPGASEQNTLPPGTLSIEHVRQIILLHQGKAEDHPGKMDVQDIAKRYGVDVEHVQQIIQFMSLPPEDGKKNNSNR</sequence>
<dbReference type="Proteomes" id="UP000734854">
    <property type="component" value="Unassembled WGS sequence"/>
</dbReference>
<dbReference type="GO" id="GO:0005739">
    <property type="term" value="C:mitochondrion"/>
    <property type="evidence" value="ECO:0007669"/>
    <property type="project" value="GOC"/>
</dbReference>
<accession>A0A8J5L4F0</accession>
<dbReference type="EMBL" id="JACMSC010000010">
    <property type="protein sequence ID" value="KAG6505497.1"/>
    <property type="molecule type" value="Genomic_DNA"/>
</dbReference>
<protein>
    <submittedName>
        <fullName evidence="2">Uncharacterized protein</fullName>
    </submittedName>
</protein>
<dbReference type="AlphaFoldDB" id="A0A8J5L4F0"/>
<keyword evidence="3" id="KW-1185">Reference proteome</keyword>
<dbReference type="InterPro" id="IPR009622">
    <property type="entry name" value="NDUFAF4"/>
</dbReference>
<name>A0A8J5L4F0_ZINOF</name>
<reference evidence="2 3" key="1">
    <citation type="submission" date="2020-08" db="EMBL/GenBank/DDBJ databases">
        <title>Plant Genome Project.</title>
        <authorList>
            <person name="Zhang R.-G."/>
        </authorList>
    </citation>
    <scope>NUCLEOTIDE SEQUENCE [LARGE SCALE GENOMIC DNA]</scope>
    <source>
        <tissue evidence="2">Rhizome</tissue>
    </source>
</reference>
<evidence type="ECO:0000313" key="3">
    <source>
        <dbReference type="Proteomes" id="UP000734854"/>
    </source>
</evidence>
<proteinExistence type="predicted"/>
<gene>
    <name evidence="2" type="ORF">ZIOFF_037853</name>
</gene>
<dbReference type="Pfam" id="PF06784">
    <property type="entry name" value="UPF0240"/>
    <property type="match status" value="1"/>
</dbReference>
<evidence type="ECO:0000256" key="1">
    <source>
        <dbReference type="SAM" id="MobiDB-lite"/>
    </source>
</evidence>
<organism evidence="2 3">
    <name type="scientific">Zingiber officinale</name>
    <name type="common">Ginger</name>
    <name type="synonym">Amomum zingiber</name>
    <dbReference type="NCBI Taxonomy" id="94328"/>
    <lineage>
        <taxon>Eukaryota</taxon>
        <taxon>Viridiplantae</taxon>
        <taxon>Streptophyta</taxon>
        <taxon>Embryophyta</taxon>
        <taxon>Tracheophyta</taxon>
        <taxon>Spermatophyta</taxon>
        <taxon>Magnoliopsida</taxon>
        <taxon>Liliopsida</taxon>
        <taxon>Zingiberales</taxon>
        <taxon>Zingiberaceae</taxon>
        <taxon>Zingiber</taxon>
    </lineage>
</organism>
<dbReference type="PANTHER" id="PTHR36759:SF1">
    <property type="entry name" value="DYNEIN BETA CHAIN, CILIARY PROTEIN"/>
    <property type="match status" value="1"/>
</dbReference>
<feature type="region of interest" description="Disordered" evidence="1">
    <location>
        <begin position="82"/>
        <end position="101"/>
    </location>
</feature>
<comment type="caution">
    <text evidence="2">The sequence shown here is derived from an EMBL/GenBank/DDBJ whole genome shotgun (WGS) entry which is preliminary data.</text>
</comment>
<evidence type="ECO:0000313" key="2">
    <source>
        <dbReference type="EMBL" id="KAG6505497.1"/>
    </source>
</evidence>
<dbReference type="PANTHER" id="PTHR36759">
    <property type="entry name" value="DYNEIN BETA CHAIN, CILIARY PROTEIN"/>
    <property type="match status" value="1"/>
</dbReference>
<dbReference type="GO" id="GO:0032981">
    <property type="term" value="P:mitochondrial respiratory chain complex I assembly"/>
    <property type="evidence" value="ECO:0007669"/>
    <property type="project" value="InterPro"/>
</dbReference>